<dbReference type="Pfam" id="PF26382">
    <property type="entry name" value="BREX_PglY_6th"/>
    <property type="match status" value="1"/>
</dbReference>
<dbReference type="EMBL" id="WHPN01000420">
    <property type="protein sequence ID" value="KAF4405370.1"/>
    <property type="molecule type" value="Genomic_DNA"/>
</dbReference>
<dbReference type="InterPro" id="IPR058747">
    <property type="entry name" value="PglY_C"/>
</dbReference>
<comment type="caution">
    <text evidence="4">The sequence shown here is derived from an EMBL/GenBank/DDBJ whole genome shotgun (WGS) entry which is preliminary data.</text>
</comment>
<feature type="domain" description="ATPase PglY 5th" evidence="2">
    <location>
        <begin position="850"/>
        <end position="949"/>
    </location>
</feature>
<feature type="region of interest" description="Disordered" evidence="1">
    <location>
        <begin position="1176"/>
        <end position="1220"/>
    </location>
</feature>
<feature type="region of interest" description="Disordered" evidence="1">
    <location>
        <begin position="1271"/>
        <end position="1295"/>
    </location>
</feature>
<dbReference type="InterPro" id="IPR058748">
    <property type="entry name" value="PglY_5th"/>
</dbReference>
<evidence type="ECO:0000256" key="1">
    <source>
        <dbReference type="SAM" id="MobiDB-lite"/>
    </source>
</evidence>
<accession>A0ABQ7F9Z0</accession>
<organism evidence="4 5">
    <name type="scientific">Streptomyces lycii</name>
    <dbReference type="NCBI Taxonomy" id="2654337"/>
    <lineage>
        <taxon>Bacteria</taxon>
        <taxon>Bacillati</taxon>
        <taxon>Actinomycetota</taxon>
        <taxon>Actinomycetes</taxon>
        <taxon>Kitasatosporales</taxon>
        <taxon>Streptomycetaceae</taxon>
        <taxon>Streptomyces</taxon>
    </lineage>
</organism>
<name>A0ABQ7F9Z0_9ACTN</name>
<evidence type="ECO:0000259" key="3">
    <source>
        <dbReference type="Pfam" id="PF26382"/>
    </source>
</evidence>
<dbReference type="RefSeq" id="WP_156207776.1">
    <property type="nucleotide sequence ID" value="NZ_WHPN01000420.1"/>
</dbReference>
<evidence type="ECO:0008006" key="6">
    <source>
        <dbReference type="Google" id="ProtNLM"/>
    </source>
</evidence>
<reference evidence="4 5" key="1">
    <citation type="submission" date="2019-10" db="EMBL/GenBank/DDBJ databases">
        <title>Streptomyces tenebrisbrunneis sp.nov., an endogenous actinomycete isolated from of Lycium ruthenicum.</title>
        <authorList>
            <person name="Ma L."/>
        </authorList>
    </citation>
    <scope>NUCLEOTIDE SEQUENCE [LARGE SCALE GENOMIC DNA]</scope>
    <source>
        <strain evidence="4 5">TRM 66187</strain>
    </source>
</reference>
<sequence>MARGSDIALRDVLDIKEDVHAGDFKVELSHGFTGSSAGSVAEYVVTPQLAKEFDKALHLVRGAVRKNTSYAAYLHGSFGAGKSHFLTVLHAVLNGDPGSRAKPRLREVLAGHDDWLPGKKFLMVPYHLVGAANLDSALLGGYVKTVRDRHPDAPTPLVFKADSLLADARNQRELLGDEAFARLLPAAGAAPVDPDELAPIGVASGAEWTPAELDAAFAAPAGDERRDRLVSALVSGPMKAYADSARGDAHAYVSLDDGLSAISRHARSLGYDGVVLFLDELILWLQARMRDRTFVNDEIQKLVKLIESGNADRPVPIVSFISRQRDLSQLVGSDILGSDVESMEQALKYLNERFTVVDLEDRNLPDIIKERVLKPKPGQESALEEAFAKVDKSGQLVKDILLDDGGATHADWDAFRAVYPLSPALLNVLVALSGALQRERSGLKLVQQLLERNADARLGQLVPLGDLWDVLVDGTGAAFTDKLKHEAEAARKFHARAREKLLEKYGSEDHPDFAADDRFVKTLLLAALAPEVPALRRLTGARLAALNHGSVRSRTVPVGQKVVERLKYLQGEFPTELRAEGETDPVFSLHLSDLDVEPLLDAVAGEDKAGVRRVWLRARLWEEFGVRDGQELVDEKEIVWRGTRRTVEFVFGKVRPGRDLSDEQFAPATPGNIRFVVDYPFDEDGFPSDGYQRVQGLENSGHTSATLVWLPDFFSEQRKAQLGRLMRINFLLERNRLADYTRNYAPDDRAKAQRQLEIGRETLTRTLTGALGEVYGISEAKEGTKAVEVTDGRHVLSLQPEFPRPQPEGGKTFADNVQHLADGLLSALYPKHPDFGPDRAGQAKAVTAGELRTALEWITRAMDEGGRTEVDSQQLRTVKRVVEPLELGTVHDGPLVLRNDWRTRINQAAARHQQREDLSVEDIRNWITKDLDYAGLDRQTTNLLIAAYALLDDRAWVYHSGRETAAPELTAIGPGWSLRAQPLPGKEEYAAARHRAALLFGVTAKEALFARNVNKLAEEVRAKAVEYENGVAGVRTSLERHAAALGLDGDEPAPRTAMLREAAALLARLTRHRDDATGLVRELAAASYETPDRDLATAMGSAGRVLNALDDADWRLLRSVRDLSGRDDGVGDRARRLLDQLGETARASEFERSLVPVLGSIRETGMAIVDAALKVERTDPPPSPAPGPGQVSFTDHGNPRIPSEPGSGTRPGAGADVTPSEGAVLRAARRVVDADPTRLEAVLAVELATLQQQIADFRHAHPNTAVEISWRALDNGNGDGDGEGRQPAGDAEDLR</sequence>
<evidence type="ECO:0000313" key="4">
    <source>
        <dbReference type="EMBL" id="KAF4405370.1"/>
    </source>
</evidence>
<dbReference type="Pfam" id="PF26381">
    <property type="entry name" value="BREX_PglY_5th"/>
    <property type="match status" value="1"/>
</dbReference>
<protein>
    <recommendedName>
        <fullName evidence="6">PglY protein</fullName>
    </recommendedName>
</protein>
<evidence type="ECO:0000313" key="5">
    <source>
        <dbReference type="Proteomes" id="UP000621266"/>
    </source>
</evidence>
<feature type="domain" description="ATPase PglY C-terminal" evidence="3">
    <location>
        <begin position="993"/>
        <end position="1172"/>
    </location>
</feature>
<evidence type="ECO:0000259" key="2">
    <source>
        <dbReference type="Pfam" id="PF26381"/>
    </source>
</evidence>
<dbReference type="Proteomes" id="UP000621266">
    <property type="component" value="Unassembled WGS sequence"/>
</dbReference>
<keyword evidence="5" id="KW-1185">Reference proteome</keyword>
<gene>
    <name evidence="4" type="ORF">GCU69_30365</name>
</gene>
<proteinExistence type="predicted"/>